<dbReference type="Pfam" id="PF22566">
    <property type="entry name" value="UBA_8"/>
    <property type="match status" value="1"/>
</dbReference>
<dbReference type="AlphaFoldDB" id="A0A8S4MUW5"/>
<dbReference type="InterPro" id="IPR006577">
    <property type="entry name" value="UAS"/>
</dbReference>
<evidence type="ECO:0000313" key="11">
    <source>
        <dbReference type="Proteomes" id="UP000749559"/>
    </source>
</evidence>
<dbReference type="SUPFAM" id="SSF46934">
    <property type="entry name" value="UBA-like"/>
    <property type="match status" value="1"/>
</dbReference>
<dbReference type="Proteomes" id="UP000749559">
    <property type="component" value="Unassembled WGS sequence"/>
</dbReference>
<keyword evidence="3" id="KW-0963">Cytoplasm</keyword>
<comment type="subcellular location">
    <subcellularLocation>
        <location evidence="2">Cytoplasm</location>
    </subcellularLocation>
    <subcellularLocation>
        <location evidence="1">Endoplasmic reticulum</location>
    </subcellularLocation>
</comment>
<feature type="coiled-coil region" evidence="6">
    <location>
        <begin position="324"/>
        <end position="375"/>
    </location>
</feature>
<feature type="compositionally biased region" description="Basic and acidic residues" evidence="7">
    <location>
        <begin position="76"/>
        <end position="91"/>
    </location>
</feature>
<evidence type="ECO:0000256" key="7">
    <source>
        <dbReference type="SAM" id="MobiDB-lite"/>
    </source>
</evidence>
<dbReference type="CDD" id="cd14414">
    <property type="entry name" value="UBA_FAF2"/>
    <property type="match status" value="1"/>
</dbReference>
<dbReference type="PANTHER" id="PTHR23322">
    <property type="entry name" value="FAS-ASSOCIATED PROTEIN"/>
    <property type="match status" value="1"/>
</dbReference>
<dbReference type="InterPro" id="IPR001012">
    <property type="entry name" value="UBX_dom"/>
</dbReference>
<dbReference type="GO" id="GO:0036503">
    <property type="term" value="P:ERAD pathway"/>
    <property type="evidence" value="ECO:0007669"/>
    <property type="project" value="TreeGrafter"/>
</dbReference>
<dbReference type="InterPro" id="IPR036249">
    <property type="entry name" value="Thioredoxin-like_sf"/>
</dbReference>
<dbReference type="SMART" id="SM00594">
    <property type="entry name" value="UAS"/>
    <property type="match status" value="1"/>
</dbReference>
<dbReference type="Gene3D" id="3.10.20.90">
    <property type="entry name" value="Phosphatidylinositol 3-kinase Catalytic Subunit, Chain A, domain 1"/>
    <property type="match status" value="1"/>
</dbReference>
<dbReference type="InterPro" id="IPR049483">
    <property type="entry name" value="FAF1_2-like_UAS"/>
</dbReference>
<dbReference type="Pfam" id="PF21021">
    <property type="entry name" value="FAF1"/>
    <property type="match status" value="1"/>
</dbReference>
<evidence type="ECO:0000256" key="5">
    <source>
        <dbReference type="ARBA" id="ARBA00023054"/>
    </source>
</evidence>
<name>A0A8S4MUW5_OWEFU</name>
<feature type="domain" description="UBX" evidence="9">
    <location>
        <begin position="383"/>
        <end position="461"/>
    </location>
</feature>
<dbReference type="InterPro" id="IPR054109">
    <property type="entry name" value="UBA_8"/>
</dbReference>
<evidence type="ECO:0000313" key="10">
    <source>
        <dbReference type="EMBL" id="CAH1772412.1"/>
    </source>
</evidence>
<evidence type="ECO:0000256" key="1">
    <source>
        <dbReference type="ARBA" id="ARBA00004240"/>
    </source>
</evidence>
<feature type="transmembrane region" description="Helical" evidence="8">
    <location>
        <begin position="117"/>
        <end position="144"/>
    </location>
</feature>
<keyword evidence="11" id="KW-1185">Reference proteome</keyword>
<organism evidence="10 11">
    <name type="scientific">Owenia fusiformis</name>
    <name type="common">Polychaete worm</name>
    <dbReference type="NCBI Taxonomy" id="6347"/>
    <lineage>
        <taxon>Eukaryota</taxon>
        <taxon>Metazoa</taxon>
        <taxon>Spiralia</taxon>
        <taxon>Lophotrochozoa</taxon>
        <taxon>Annelida</taxon>
        <taxon>Polychaeta</taxon>
        <taxon>Sedentaria</taxon>
        <taxon>Canalipalpata</taxon>
        <taxon>Sabellida</taxon>
        <taxon>Oweniida</taxon>
        <taxon>Oweniidae</taxon>
        <taxon>Owenia</taxon>
    </lineage>
</organism>
<sequence length="466" mass="54207">MLMLMKSKFCKISGVMPLLKISNMADNDTEITSEQTEKLLHFQDLTGIEDMERCRERLERCNWDIEMAVQDTFNEEEGRDRIVQDQPERVEPPTPPVNMNPSDQRIIITNRRQPQGLLGWGTHIILFPFRFVYITFFDIFNFIFRLLRPDPRRNVTDPVGDVISFIRNYNEQYGENHPTFYQGSYSQALNDAKKELKFLLVYLHGDNHQDTATFARECLGNAEVIEFINSHMLFWACNTNSPEGYRVSQALRENTYPFLALIVLRENRMTVVARLEGPIDAAQLVTRVTRCMNDNEGYLVAVRADRDERSFNQSLRQEQDVAYLESLKADQEKARKKKEEQEMVEKAEEEEKLKQEEAEQRLQEIEAKKAELRCSIPEEPAADDPDAIRILLKLPSGSRVERRFNRNHSLQCLYNYVLCHDDAPDDFQIMTNFPRKTLLCNSSEAPTFIEAGLGKSEMLFVHDNEA</sequence>
<keyword evidence="5 6" id="KW-0175">Coiled coil</keyword>
<keyword evidence="8" id="KW-0812">Transmembrane</keyword>
<dbReference type="InterPro" id="IPR009060">
    <property type="entry name" value="UBA-like_sf"/>
</dbReference>
<proteinExistence type="predicted"/>
<evidence type="ECO:0000256" key="4">
    <source>
        <dbReference type="ARBA" id="ARBA00022824"/>
    </source>
</evidence>
<dbReference type="GO" id="GO:0005783">
    <property type="term" value="C:endoplasmic reticulum"/>
    <property type="evidence" value="ECO:0007669"/>
    <property type="project" value="UniProtKB-SubCell"/>
</dbReference>
<dbReference type="OrthoDB" id="1026733at2759"/>
<keyword evidence="4" id="KW-0256">Endoplasmic reticulum</keyword>
<dbReference type="GO" id="GO:0043130">
    <property type="term" value="F:ubiquitin binding"/>
    <property type="evidence" value="ECO:0007669"/>
    <property type="project" value="TreeGrafter"/>
</dbReference>
<protein>
    <recommendedName>
        <fullName evidence="9">UBX domain-containing protein</fullName>
    </recommendedName>
</protein>
<dbReference type="Gene3D" id="3.40.30.10">
    <property type="entry name" value="Glutaredoxin"/>
    <property type="match status" value="1"/>
</dbReference>
<reference evidence="10" key="1">
    <citation type="submission" date="2022-03" db="EMBL/GenBank/DDBJ databases">
        <authorList>
            <person name="Martin C."/>
        </authorList>
    </citation>
    <scope>NUCLEOTIDE SEQUENCE</scope>
</reference>
<dbReference type="CDD" id="cd16120">
    <property type="entry name" value="UBX_UBXN3B"/>
    <property type="match status" value="1"/>
</dbReference>
<keyword evidence="8" id="KW-0472">Membrane</keyword>
<dbReference type="EMBL" id="CAIIXF020000001">
    <property type="protein sequence ID" value="CAH1772412.1"/>
    <property type="molecule type" value="Genomic_DNA"/>
</dbReference>
<dbReference type="InterPro" id="IPR050730">
    <property type="entry name" value="UBX_domain-protein"/>
</dbReference>
<dbReference type="PROSITE" id="PS50033">
    <property type="entry name" value="UBX"/>
    <property type="match status" value="1"/>
</dbReference>
<keyword evidence="8" id="KW-1133">Transmembrane helix</keyword>
<accession>A0A8S4MUW5</accession>
<evidence type="ECO:0000256" key="2">
    <source>
        <dbReference type="ARBA" id="ARBA00004496"/>
    </source>
</evidence>
<evidence type="ECO:0000256" key="3">
    <source>
        <dbReference type="ARBA" id="ARBA00022490"/>
    </source>
</evidence>
<gene>
    <name evidence="10" type="ORF">OFUS_LOCUS180</name>
</gene>
<dbReference type="Gene3D" id="1.10.8.10">
    <property type="entry name" value="DNA helicase RuvA subunit, C-terminal domain"/>
    <property type="match status" value="1"/>
</dbReference>
<dbReference type="SUPFAM" id="SSF52833">
    <property type="entry name" value="Thioredoxin-like"/>
    <property type="match status" value="1"/>
</dbReference>
<evidence type="ECO:0000256" key="6">
    <source>
        <dbReference type="SAM" id="Coils"/>
    </source>
</evidence>
<dbReference type="Pfam" id="PF00789">
    <property type="entry name" value="UBX"/>
    <property type="match status" value="1"/>
</dbReference>
<dbReference type="InterPro" id="IPR029071">
    <property type="entry name" value="Ubiquitin-like_domsf"/>
</dbReference>
<evidence type="ECO:0000259" key="9">
    <source>
        <dbReference type="PROSITE" id="PS50033"/>
    </source>
</evidence>
<evidence type="ECO:0000256" key="8">
    <source>
        <dbReference type="SAM" id="Phobius"/>
    </source>
</evidence>
<feature type="region of interest" description="Disordered" evidence="7">
    <location>
        <begin position="76"/>
        <end position="102"/>
    </location>
</feature>
<dbReference type="SUPFAM" id="SSF54236">
    <property type="entry name" value="Ubiquitin-like"/>
    <property type="match status" value="1"/>
</dbReference>
<dbReference type="PANTHER" id="PTHR23322:SF1">
    <property type="entry name" value="FAS-ASSOCIATED FACTOR 2"/>
    <property type="match status" value="1"/>
</dbReference>
<comment type="caution">
    <text evidence="10">The sequence shown here is derived from an EMBL/GenBank/DDBJ whole genome shotgun (WGS) entry which is preliminary data.</text>
</comment>
<dbReference type="SMART" id="SM00166">
    <property type="entry name" value="UBX"/>
    <property type="match status" value="1"/>
</dbReference>